<dbReference type="SUPFAM" id="SSF46785">
    <property type="entry name" value="Winged helix' DNA-binding domain"/>
    <property type="match status" value="1"/>
</dbReference>
<accession>A0A845HHH3</accession>
<dbReference type="GO" id="GO:0003700">
    <property type="term" value="F:DNA-binding transcription factor activity"/>
    <property type="evidence" value="ECO:0007669"/>
    <property type="project" value="InterPro"/>
</dbReference>
<keyword evidence="2" id="KW-0805">Transcription regulation</keyword>
<dbReference type="Pfam" id="PF00126">
    <property type="entry name" value="HTH_1"/>
    <property type="match status" value="1"/>
</dbReference>
<dbReference type="AlphaFoldDB" id="A0A845HHH3"/>
<protein>
    <submittedName>
        <fullName evidence="6">LysR family transcriptional regulator</fullName>
    </submittedName>
</protein>
<comment type="similarity">
    <text evidence="1">Belongs to the LysR transcriptional regulatory family.</text>
</comment>
<evidence type="ECO:0000259" key="5">
    <source>
        <dbReference type="PROSITE" id="PS50931"/>
    </source>
</evidence>
<name>A0A845HHH3_9BURK</name>
<dbReference type="PANTHER" id="PTHR30537:SF5">
    <property type="entry name" value="HTH-TYPE TRANSCRIPTIONAL ACTIVATOR TTDR-RELATED"/>
    <property type="match status" value="1"/>
</dbReference>
<dbReference type="InterPro" id="IPR036388">
    <property type="entry name" value="WH-like_DNA-bd_sf"/>
</dbReference>
<keyword evidence="3" id="KW-0238">DNA-binding</keyword>
<evidence type="ECO:0000256" key="1">
    <source>
        <dbReference type="ARBA" id="ARBA00009437"/>
    </source>
</evidence>
<dbReference type="InterPro" id="IPR036390">
    <property type="entry name" value="WH_DNA-bd_sf"/>
</dbReference>
<dbReference type="EMBL" id="WWCV01000034">
    <property type="protein sequence ID" value="MYN18752.1"/>
    <property type="molecule type" value="Genomic_DNA"/>
</dbReference>
<sequence length="302" mass="32253">MDRFAELQAFCLVAGSGGFSAAARQLGVATSSVARQVDALERRIGAPLLNRSTRSVTLTDSGRAYFEHATQILAALDEADDAAAGRDGEAGGVLRLTAPVTLAVRAIAPLLPELARRYPRLELDMRLSDSYANMVDEAIDLAIRIGTPEQQPNLIARKLAGHRRHICASPAYLQARGVPAAPAALAGHNCLQFSYGAKRHSWRLRLGGEETAVDVRGNLNVNNSEMLRQAAVSGLGLALLPGWLIQPDLDAGTLVAVLDQYETNPGEMDVGIYAVYPASRRGSVKVRVFTELLAAGLQAYSL</sequence>
<dbReference type="FunFam" id="3.40.190.290:FF:000001">
    <property type="entry name" value="Transcriptional regulator, LysR family"/>
    <property type="match status" value="1"/>
</dbReference>
<evidence type="ECO:0000313" key="7">
    <source>
        <dbReference type="Proteomes" id="UP000484875"/>
    </source>
</evidence>
<dbReference type="PROSITE" id="PS50931">
    <property type="entry name" value="HTH_LYSR"/>
    <property type="match status" value="1"/>
</dbReference>
<dbReference type="CDD" id="cd08422">
    <property type="entry name" value="PBP2_CrgA_like"/>
    <property type="match status" value="1"/>
</dbReference>
<dbReference type="GO" id="GO:0043565">
    <property type="term" value="F:sequence-specific DNA binding"/>
    <property type="evidence" value="ECO:0007669"/>
    <property type="project" value="TreeGrafter"/>
</dbReference>
<dbReference type="InterPro" id="IPR058163">
    <property type="entry name" value="LysR-type_TF_proteobact-type"/>
</dbReference>
<feature type="domain" description="HTH lysR-type" evidence="5">
    <location>
        <begin position="1"/>
        <end position="59"/>
    </location>
</feature>
<evidence type="ECO:0000313" key="6">
    <source>
        <dbReference type="EMBL" id="MYN18752.1"/>
    </source>
</evidence>
<dbReference type="PANTHER" id="PTHR30537">
    <property type="entry name" value="HTH-TYPE TRANSCRIPTIONAL REGULATOR"/>
    <property type="match status" value="1"/>
</dbReference>
<dbReference type="FunFam" id="1.10.10.10:FF:000001">
    <property type="entry name" value="LysR family transcriptional regulator"/>
    <property type="match status" value="1"/>
</dbReference>
<reference evidence="6 7" key="1">
    <citation type="submission" date="2019-12" db="EMBL/GenBank/DDBJ databases">
        <title>Novel species isolated from a subtropical stream in China.</title>
        <authorList>
            <person name="Lu H."/>
        </authorList>
    </citation>
    <scope>NUCLEOTIDE SEQUENCE [LARGE SCALE GENOMIC DNA]</scope>
    <source>
        <strain evidence="6 7">FT107W</strain>
    </source>
</reference>
<dbReference type="Pfam" id="PF03466">
    <property type="entry name" value="LysR_substrate"/>
    <property type="match status" value="1"/>
</dbReference>
<organism evidence="6 7">
    <name type="scientific">Duganella vulcania</name>
    <dbReference type="NCBI Taxonomy" id="2692166"/>
    <lineage>
        <taxon>Bacteria</taxon>
        <taxon>Pseudomonadati</taxon>
        <taxon>Pseudomonadota</taxon>
        <taxon>Betaproteobacteria</taxon>
        <taxon>Burkholderiales</taxon>
        <taxon>Oxalobacteraceae</taxon>
        <taxon>Telluria group</taxon>
        <taxon>Duganella</taxon>
    </lineage>
</organism>
<dbReference type="GO" id="GO:0006351">
    <property type="term" value="P:DNA-templated transcription"/>
    <property type="evidence" value="ECO:0007669"/>
    <property type="project" value="TreeGrafter"/>
</dbReference>
<dbReference type="Proteomes" id="UP000484875">
    <property type="component" value="Unassembled WGS sequence"/>
</dbReference>
<keyword evidence="4" id="KW-0804">Transcription</keyword>
<dbReference type="SUPFAM" id="SSF53850">
    <property type="entry name" value="Periplasmic binding protein-like II"/>
    <property type="match status" value="1"/>
</dbReference>
<proteinExistence type="inferred from homology"/>
<gene>
    <name evidence="6" type="ORF">GTP81_18545</name>
</gene>
<comment type="caution">
    <text evidence="6">The sequence shown here is derived from an EMBL/GenBank/DDBJ whole genome shotgun (WGS) entry which is preliminary data.</text>
</comment>
<evidence type="ECO:0000256" key="2">
    <source>
        <dbReference type="ARBA" id="ARBA00023015"/>
    </source>
</evidence>
<evidence type="ECO:0000256" key="3">
    <source>
        <dbReference type="ARBA" id="ARBA00023125"/>
    </source>
</evidence>
<dbReference type="Gene3D" id="1.10.10.10">
    <property type="entry name" value="Winged helix-like DNA-binding domain superfamily/Winged helix DNA-binding domain"/>
    <property type="match status" value="1"/>
</dbReference>
<dbReference type="RefSeq" id="WP_161091275.1">
    <property type="nucleotide sequence ID" value="NZ_WWCV01000034.1"/>
</dbReference>
<dbReference type="Gene3D" id="3.40.190.290">
    <property type="match status" value="1"/>
</dbReference>
<dbReference type="InterPro" id="IPR000847">
    <property type="entry name" value="LysR_HTH_N"/>
</dbReference>
<keyword evidence="7" id="KW-1185">Reference proteome</keyword>
<dbReference type="InterPro" id="IPR005119">
    <property type="entry name" value="LysR_subst-bd"/>
</dbReference>
<evidence type="ECO:0000256" key="4">
    <source>
        <dbReference type="ARBA" id="ARBA00023163"/>
    </source>
</evidence>